<dbReference type="AlphaFoldDB" id="A0A5E5AXR8"/>
<accession>A0A5E5AXR8</accession>
<keyword evidence="2" id="KW-1185">Reference proteome</keyword>
<evidence type="ECO:0000313" key="2">
    <source>
        <dbReference type="Proteomes" id="UP000414136"/>
    </source>
</evidence>
<gene>
    <name evidence="1" type="ORF">PCA31118_05394</name>
</gene>
<protein>
    <submittedName>
        <fullName evidence="1">Uncharacterized protein</fullName>
    </submittedName>
</protein>
<evidence type="ECO:0000313" key="1">
    <source>
        <dbReference type="EMBL" id="VVE77103.1"/>
    </source>
</evidence>
<proteinExistence type="predicted"/>
<name>A0A5E5AXR8_9BURK</name>
<dbReference type="EMBL" id="CABPSQ010000026">
    <property type="protein sequence ID" value="VVE77103.1"/>
    <property type="molecule type" value="Genomic_DNA"/>
</dbReference>
<dbReference type="Proteomes" id="UP000414136">
    <property type="component" value="Unassembled WGS sequence"/>
</dbReference>
<reference evidence="1 2" key="1">
    <citation type="submission" date="2019-08" db="EMBL/GenBank/DDBJ databases">
        <authorList>
            <person name="Peeters C."/>
        </authorList>
    </citation>
    <scope>NUCLEOTIDE SEQUENCE [LARGE SCALE GENOMIC DNA]</scope>
    <source>
        <strain evidence="1 2">LMG 31118</strain>
    </source>
</reference>
<sequence length="88" mass="9891">MILETFEHKGETVQIRLYDDGERFIIRATDATGKPLNGYVYSITKIDQIEAGMAANLDPLKELANTARSDVESDVWQQYLDAVSALKK</sequence>
<organism evidence="1 2">
    <name type="scientific">Pandoraea captiosa</name>
    <dbReference type="NCBI Taxonomy" id="2508302"/>
    <lineage>
        <taxon>Bacteria</taxon>
        <taxon>Pseudomonadati</taxon>
        <taxon>Pseudomonadota</taxon>
        <taxon>Betaproteobacteria</taxon>
        <taxon>Burkholderiales</taxon>
        <taxon>Burkholderiaceae</taxon>
        <taxon>Pandoraea</taxon>
    </lineage>
</organism>